<dbReference type="Proteomes" id="UP001472677">
    <property type="component" value="Unassembled WGS sequence"/>
</dbReference>
<feature type="region of interest" description="Disordered" evidence="1">
    <location>
        <begin position="46"/>
        <end position="71"/>
    </location>
</feature>
<gene>
    <name evidence="2" type="ORF">V6N12_022632</name>
</gene>
<dbReference type="Pfam" id="PF06108">
    <property type="entry name" value="DUF952"/>
    <property type="match status" value="1"/>
</dbReference>
<dbReference type="Gene3D" id="2.30.30.100">
    <property type="match status" value="1"/>
</dbReference>
<evidence type="ECO:0000313" key="2">
    <source>
        <dbReference type="EMBL" id="KAK8588176.1"/>
    </source>
</evidence>
<sequence length="130" mass="14106">MAASAGEGEEFVYRISTAQEWEALQKNGSCFGGDLDKSSGFIHFSSLHQSHSPSPSLNRRSPFVSSRRPSLPSICPPSFPHPTPGHSSLFASAHSSFQHEARQLNNETMSIELKNGTVVHGTITGITIQR</sequence>
<dbReference type="EMBL" id="JBBPBM010000004">
    <property type="protein sequence ID" value="KAK8588176.1"/>
    <property type="molecule type" value="Genomic_DNA"/>
</dbReference>
<accession>A0ABR2FV95</accession>
<protein>
    <submittedName>
        <fullName evidence="2">Uncharacterized protein</fullName>
    </submittedName>
</protein>
<evidence type="ECO:0000256" key="1">
    <source>
        <dbReference type="SAM" id="MobiDB-lite"/>
    </source>
</evidence>
<keyword evidence="3" id="KW-1185">Reference proteome</keyword>
<organism evidence="2 3">
    <name type="scientific">Hibiscus sabdariffa</name>
    <name type="common">roselle</name>
    <dbReference type="NCBI Taxonomy" id="183260"/>
    <lineage>
        <taxon>Eukaryota</taxon>
        <taxon>Viridiplantae</taxon>
        <taxon>Streptophyta</taxon>
        <taxon>Embryophyta</taxon>
        <taxon>Tracheophyta</taxon>
        <taxon>Spermatophyta</taxon>
        <taxon>Magnoliopsida</taxon>
        <taxon>eudicotyledons</taxon>
        <taxon>Gunneridae</taxon>
        <taxon>Pentapetalae</taxon>
        <taxon>rosids</taxon>
        <taxon>malvids</taxon>
        <taxon>Malvales</taxon>
        <taxon>Malvaceae</taxon>
        <taxon>Malvoideae</taxon>
        <taxon>Hibiscus</taxon>
    </lineage>
</organism>
<proteinExistence type="predicted"/>
<name>A0ABR2FV95_9ROSI</name>
<comment type="caution">
    <text evidence="2">The sequence shown here is derived from an EMBL/GenBank/DDBJ whole genome shotgun (WGS) entry which is preliminary data.</text>
</comment>
<evidence type="ECO:0000313" key="3">
    <source>
        <dbReference type="Proteomes" id="UP001472677"/>
    </source>
</evidence>
<reference evidence="2 3" key="1">
    <citation type="journal article" date="2024" name="G3 (Bethesda)">
        <title>Genome assembly of Hibiscus sabdariffa L. provides insights into metabolisms of medicinal natural products.</title>
        <authorList>
            <person name="Kim T."/>
        </authorList>
    </citation>
    <scope>NUCLEOTIDE SEQUENCE [LARGE SCALE GENOMIC DNA]</scope>
    <source>
        <strain evidence="2">TK-2024</strain>
        <tissue evidence="2">Old leaves</tissue>
    </source>
</reference>
<dbReference type="Gene3D" id="3.20.170.20">
    <property type="entry name" value="Protein of unknown function DUF952"/>
    <property type="match status" value="1"/>
</dbReference>
<dbReference type="SUPFAM" id="SSF56399">
    <property type="entry name" value="ADP-ribosylation"/>
    <property type="match status" value="1"/>
</dbReference>
<dbReference type="InterPro" id="IPR009297">
    <property type="entry name" value="DUF952"/>
</dbReference>
<dbReference type="PANTHER" id="PTHR34129:SF1">
    <property type="entry name" value="DUF952 DOMAIN-CONTAINING PROTEIN"/>
    <property type="match status" value="1"/>
</dbReference>
<dbReference type="PANTHER" id="PTHR34129">
    <property type="entry name" value="BLR1139 PROTEIN"/>
    <property type="match status" value="1"/>
</dbReference>